<protein>
    <submittedName>
        <fullName evidence="3">Unannotated protein</fullName>
    </submittedName>
</protein>
<feature type="region of interest" description="Disordered" evidence="1">
    <location>
        <begin position="63"/>
        <end position="84"/>
    </location>
</feature>
<dbReference type="SMART" id="SM00271">
    <property type="entry name" value="DnaJ"/>
    <property type="match status" value="1"/>
</dbReference>
<evidence type="ECO:0000256" key="1">
    <source>
        <dbReference type="SAM" id="MobiDB-lite"/>
    </source>
</evidence>
<evidence type="ECO:0000313" key="3">
    <source>
        <dbReference type="EMBL" id="CAB4572067.1"/>
    </source>
</evidence>
<dbReference type="PRINTS" id="PR00625">
    <property type="entry name" value="JDOMAIN"/>
</dbReference>
<proteinExistence type="predicted"/>
<evidence type="ECO:0000259" key="2">
    <source>
        <dbReference type="PROSITE" id="PS50076"/>
    </source>
</evidence>
<dbReference type="AlphaFoldDB" id="A0A6J6E7D1"/>
<dbReference type="Gene3D" id="1.10.287.110">
    <property type="entry name" value="DnaJ domain"/>
    <property type="match status" value="1"/>
</dbReference>
<organism evidence="3">
    <name type="scientific">freshwater metagenome</name>
    <dbReference type="NCBI Taxonomy" id="449393"/>
    <lineage>
        <taxon>unclassified sequences</taxon>
        <taxon>metagenomes</taxon>
        <taxon>ecological metagenomes</taxon>
    </lineage>
</organism>
<accession>A0A6J6E7D1</accession>
<name>A0A6J6E7D1_9ZZZZ</name>
<dbReference type="CDD" id="cd06257">
    <property type="entry name" value="DnaJ"/>
    <property type="match status" value="1"/>
</dbReference>
<dbReference type="EMBL" id="CAEZTC010000229">
    <property type="protein sequence ID" value="CAB4572067.1"/>
    <property type="molecule type" value="Genomic_DNA"/>
</dbReference>
<dbReference type="PROSITE" id="PS50076">
    <property type="entry name" value="DNAJ_2"/>
    <property type="match status" value="1"/>
</dbReference>
<dbReference type="SUPFAM" id="SSF46565">
    <property type="entry name" value="Chaperone J-domain"/>
    <property type="match status" value="1"/>
</dbReference>
<dbReference type="PANTHER" id="PTHR45295">
    <property type="entry name" value="CHAPERONE PROTEIN DNAJ C76, CHLOROPLASTIC"/>
    <property type="match status" value="1"/>
</dbReference>
<reference evidence="3" key="1">
    <citation type="submission" date="2020-05" db="EMBL/GenBank/DDBJ databases">
        <authorList>
            <person name="Chiriac C."/>
            <person name="Salcher M."/>
            <person name="Ghai R."/>
            <person name="Kavagutti S V."/>
        </authorList>
    </citation>
    <scope>NUCLEOTIDE SEQUENCE</scope>
</reference>
<gene>
    <name evidence="3" type="ORF">UFOPK1572_01422</name>
</gene>
<feature type="domain" description="J" evidence="2">
    <location>
        <begin position="3"/>
        <end position="82"/>
    </location>
</feature>
<dbReference type="InterPro" id="IPR001623">
    <property type="entry name" value="DnaJ_domain"/>
</dbReference>
<sequence>MDDPYEILGITRNTSPHEIRSAWRELAKKCHPDVGGKTSDMVRLNEALQMALRLSENVEPHLPQDVAENSTTQTRQTHEDRSRRVRQDISSFTFNVLPVESFELLEIVANDAGAVIESDCPYLIEFSLESFGSHTTASEWCRCELVPEAGGTMVHLTVGGPSPSRVPDVEFVRDELIRCINEIEPINLVEPRP</sequence>
<dbReference type="InterPro" id="IPR036869">
    <property type="entry name" value="J_dom_sf"/>
</dbReference>
<dbReference type="Pfam" id="PF00226">
    <property type="entry name" value="DnaJ"/>
    <property type="match status" value="1"/>
</dbReference>
<dbReference type="PANTHER" id="PTHR45295:SF3">
    <property type="entry name" value="CHAPERONE DNAJ-DOMAIN SUPERFAMILY PROTEIN"/>
    <property type="match status" value="1"/>
</dbReference>